<sequence>MKNKNNVSNSFRSKNIRFLETEEGKKLYKQRTKIERLFSKLKGEYNPENVRLKEFRNHKRFIDWILITFLFEQLFRKLEGKKFSFTYEWNQKLLFILCIVGNIYYSTT</sequence>
<evidence type="ECO:0008006" key="3">
    <source>
        <dbReference type="Google" id="ProtNLM"/>
    </source>
</evidence>
<accession>A4XLG4</accession>
<dbReference type="KEGG" id="csc:Csac_2167"/>
<reference evidence="1 2" key="1">
    <citation type="journal article" date="2008" name="Appl. Environ. Microbiol.">
        <title>Hydrogenomics of the extremely thermophilic bacterium Caldicellulosiruptor saccharolyticus.</title>
        <authorList>
            <person name="van de Werken H.J."/>
            <person name="Verhaart M.R."/>
            <person name="VanFossen A.L."/>
            <person name="Willquist K."/>
            <person name="Lewis D.L."/>
            <person name="Nichols J.D."/>
            <person name="Goorissen H.P."/>
            <person name="Mongodin E.F."/>
            <person name="Nelson K.E."/>
            <person name="van Niel E.W."/>
            <person name="Stams A.J."/>
            <person name="Ward D.E."/>
            <person name="de Vos W.M."/>
            <person name="van der Oost J."/>
            <person name="Kelly R.M."/>
            <person name="Kengen S.W."/>
        </authorList>
    </citation>
    <scope>NUCLEOTIDE SEQUENCE [LARGE SCALE GENOMIC DNA]</scope>
    <source>
        <strain evidence="2">ATCC 43494 / DSM 8903 / Tp8T 6331</strain>
    </source>
</reference>
<evidence type="ECO:0000313" key="1">
    <source>
        <dbReference type="EMBL" id="ABP67749.1"/>
    </source>
</evidence>
<proteinExistence type="predicted"/>
<dbReference type="Proteomes" id="UP000000256">
    <property type="component" value="Chromosome"/>
</dbReference>
<dbReference type="EMBL" id="CP000679">
    <property type="protein sequence ID" value="ABP67749.1"/>
    <property type="molecule type" value="Genomic_DNA"/>
</dbReference>
<keyword evidence="2" id="KW-1185">Reference proteome</keyword>
<organism evidence="1 2">
    <name type="scientific">Caldicellulosiruptor saccharolyticus (strain ATCC 43494 / DSM 8903 / Tp8T 6331)</name>
    <dbReference type="NCBI Taxonomy" id="351627"/>
    <lineage>
        <taxon>Bacteria</taxon>
        <taxon>Bacillati</taxon>
        <taxon>Bacillota</taxon>
        <taxon>Bacillota incertae sedis</taxon>
        <taxon>Caldicellulosiruptorales</taxon>
        <taxon>Caldicellulosiruptoraceae</taxon>
        <taxon>Caldicellulosiruptor</taxon>
    </lineage>
</organism>
<dbReference type="AlphaFoldDB" id="A4XLG4"/>
<gene>
    <name evidence="1" type="ordered locus">Csac_2167</name>
</gene>
<protein>
    <recommendedName>
        <fullName evidence="3">Transposase IS4-like domain-containing protein</fullName>
    </recommendedName>
</protein>
<name>A4XLG4_CALS8</name>
<dbReference type="RefSeq" id="WP_011917680.1">
    <property type="nucleotide sequence ID" value="NC_009437.1"/>
</dbReference>
<dbReference type="HOGENOM" id="CLU_174604_0_0_9"/>
<evidence type="ECO:0000313" key="2">
    <source>
        <dbReference type="Proteomes" id="UP000000256"/>
    </source>
</evidence>